<protein>
    <recommendedName>
        <fullName evidence="4">Helix-hairpin-helix domain-containing protein</fullName>
    </recommendedName>
</protein>
<dbReference type="Gene3D" id="1.10.150.20">
    <property type="entry name" value="5' to 3' exonuclease, C-terminal subdomain"/>
    <property type="match status" value="1"/>
</dbReference>
<evidence type="ECO:0000313" key="3">
    <source>
        <dbReference type="Proteomes" id="UP001596972"/>
    </source>
</evidence>
<organism evidence="2 3">
    <name type="scientific">Actinomadura sediminis</name>
    <dbReference type="NCBI Taxonomy" id="1038904"/>
    <lineage>
        <taxon>Bacteria</taxon>
        <taxon>Bacillati</taxon>
        <taxon>Actinomycetota</taxon>
        <taxon>Actinomycetes</taxon>
        <taxon>Streptosporangiales</taxon>
        <taxon>Thermomonosporaceae</taxon>
        <taxon>Actinomadura</taxon>
    </lineage>
</organism>
<gene>
    <name evidence="2" type="ORF">ACFQ11_35695</name>
</gene>
<dbReference type="EMBL" id="JBHTJA010000164">
    <property type="protein sequence ID" value="MFD0905764.1"/>
    <property type="molecule type" value="Genomic_DNA"/>
</dbReference>
<sequence>MTTSAQLRKTALSLPETAEERTSTGTTAFTVGGRRFASTAGNEVHLHLPRAEAQQFLTAYPGARQSAAGVGVPLDDVDGQRLNHWVRRAWLSQAPERLAAQAAAADTATAGDVGDLPKAIGRPATRALTAAGVTTLAQVAELTEGELRAMHGVGPKAVGVLRATLAADGRSFKEAP</sequence>
<comment type="caution">
    <text evidence="2">The sequence shown here is derived from an EMBL/GenBank/DDBJ whole genome shotgun (WGS) entry which is preliminary data.</text>
</comment>
<accession>A0ABW3EZ57</accession>
<reference evidence="3" key="1">
    <citation type="journal article" date="2019" name="Int. J. Syst. Evol. Microbiol.">
        <title>The Global Catalogue of Microorganisms (GCM) 10K type strain sequencing project: providing services to taxonomists for standard genome sequencing and annotation.</title>
        <authorList>
            <consortium name="The Broad Institute Genomics Platform"/>
            <consortium name="The Broad Institute Genome Sequencing Center for Infectious Disease"/>
            <person name="Wu L."/>
            <person name="Ma J."/>
        </authorList>
    </citation>
    <scope>NUCLEOTIDE SEQUENCE [LARGE SCALE GENOMIC DNA]</scope>
    <source>
        <strain evidence="3">JCM 31202</strain>
    </source>
</reference>
<dbReference type="RefSeq" id="WP_378307003.1">
    <property type="nucleotide sequence ID" value="NZ_JBHTJA010000164.1"/>
</dbReference>
<evidence type="ECO:0008006" key="4">
    <source>
        <dbReference type="Google" id="ProtNLM"/>
    </source>
</evidence>
<name>A0ABW3EZ57_9ACTN</name>
<evidence type="ECO:0000313" key="2">
    <source>
        <dbReference type="EMBL" id="MFD0905764.1"/>
    </source>
</evidence>
<proteinExistence type="predicted"/>
<dbReference type="Proteomes" id="UP001596972">
    <property type="component" value="Unassembled WGS sequence"/>
</dbReference>
<evidence type="ECO:0000256" key="1">
    <source>
        <dbReference type="SAM" id="MobiDB-lite"/>
    </source>
</evidence>
<feature type="region of interest" description="Disordered" evidence="1">
    <location>
        <begin position="1"/>
        <end position="23"/>
    </location>
</feature>
<dbReference type="SUPFAM" id="SSF47789">
    <property type="entry name" value="C-terminal domain of RNA polymerase alpha subunit"/>
    <property type="match status" value="1"/>
</dbReference>
<keyword evidence="3" id="KW-1185">Reference proteome</keyword>